<dbReference type="Proteomes" id="UP000243924">
    <property type="component" value="Chromosome I"/>
</dbReference>
<name>A0A1H2ERH1_9GAMM</name>
<evidence type="ECO:0000313" key="2">
    <source>
        <dbReference type="EMBL" id="SDT97543.1"/>
    </source>
</evidence>
<keyword evidence="1" id="KW-0812">Transmembrane</keyword>
<keyword evidence="1" id="KW-0472">Membrane</keyword>
<gene>
    <name evidence="2" type="ORF">SAMN05216210_0963</name>
</gene>
<dbReference type="STRING" id="1434072.SAMN05216210_0963"/>
<feature type="transmembrane region" description="Helical" evidence="1">
    <location>
        <begin position="84"/>
        <end position="102"/>
    </location>
</feature>
<reference evidence="3" key="1">
    <citation type="submission" date="2016-10" db="EMBL/GenBank/DDBJ databases">
        <authorList>
            <person name="Varghese N."/>
            <person name="Submissions S."/>
        </authorList>
    </citation>
    <scope>NUCLEOTIDE SEQUENCE [LARGE SCALE GENOMIC DNA]</scope>
    <source>
        <strain evidence="3">CECT 8338</strain>
    </source>
</reference>
<feature type="transmembrane region" description="Helical" evidence="1">
    <location>
        <begin position="114"/>
        <end position="133"/>
    </location>
</feature>
<evidence type="ECO:0000256" key="1">
    <source>
        <dbReference type="SAM" id="Phobius"/>
    </source>
</evidence>
<accession>A0A1H2ERH1</accession>
<keyword evidence="3" id="KW-1185">Reference proteome</keyword>
<organism evidence="2 3">
    <name type="scientific">Halopseudomonas salegens</name>
    <dbReference type="NCBI Taxonomy" id="1434072"/>
    <lineage>
        <taxon>Bacteria</taxon>
        <taxon>Pseudomonadati</taxon>
        <taxon>Pseudomonadota</taxon>
        <taxon>Gammaproteobacteria</taxon>
        <taxon>Pseudomonadales</taxon>
        <taxon>Pseudomonadaceae</taxon>
        <taxon>Halopseudomonas</taxon>
    </lineage>
</organism>
<protein>
    <submittedName>
        <fullName evidence="2">Uncharacterized protein</fullName>
    </submittedName>
</protein>
<dbReference type="AlphaFoldDB" id="A0A1H2ERH1"/>
<dbReference type="EMBL" id="LT629787">
    <property type="protein sequence ID" value="SDT97543.1"/>
    <property type="molecule type" value="Genomic_DNA"/>
</dbReference>
<keyword evidence="1" id="KW-1133">Transmembrane helix</keyword>
<sequence length="151" mass="18071">MLNYITTKKCTAVFHFFLALTFFYFMDRSLVFFIELLAGFFSQNITEPNYIFNKSWGALNFFIVSVFVFMLLGGEKYSNYRKAFLCVFLYFFFVFLVKVNFLAKNEHLLSSEDFYFRLAFEILILCALYILFLKLGRVISLYENIKRYLSQ</sequence>
<evidence type="ECO:0000313" key="3">
    <source>
        <dbReference type="Proteomes" id="UP000243924"/>
    </source>
</evidence>
<feature type="transmembrane region" description="Helical" evidence="1">
    <location>
        <begin position="12"/>
        <end position="34"/>
    </location>
</feature>
<feature type="transmembrane region" description="Helical" evidence="1">
    <location>
        <begin position="54"/>
        <end position="72"/>
    </location>
</feature>
<proteinExistence type="predicted"/>